<evidence type="ECO:0000313" key="6">
    <source>
        <dbReference type="EMBL" id="MBB2195981.1"/>
    </source>
</evidence>
<dbReference type="GO" id="GO:0005829">
    <property type="term" value="C:cytosol"/>
    <property type="evidence" value="ECO:0007669"/>
    <property type="project" value="TreeGrafter"/>
</dbReference>
<dbReference type="InterPro" id="IPR005119">
    <property type="entry name" value="LysR_subst-bd"/>
</dbReference>
<dbReference type="InterPro" id="IPR036388">
    <property type="entry name" value="WH-like_DNA-bd_sf"/>
</dbReference>
<sequence>MPILTTGARCFLEVAEVGSIRKAAVHLNLSASAVNRQILNFEDELGVRLLERLPRGVRLTGVGTMVWEKLCQCRDQIDSLHTELENLRVGERIEITIGIMDCLVGSTFADLLAAITERNPRIKINIRVYFLAEDLVRKLKSREIDLMVAFAQNISDDDIWKIHSITTRVGVIVPPGHRLAGRGAIPVEACYPETMLLPERSMTLGRLVRSALPERLRIAPLRTNSMRLIRETIKHNRGISFMNEIDVWNDVHAATLVFVPLADMDLSTELNFFVRDPKSVSEPVRTVAASLHDLITAELVRLYR</sequence>
<reference evidence="6 7" key="1">
    <citation type="submission" date="2020-04" db="EMBL/GenBank/DDBJ databases">
        <title>Description of novel Gluconacetobacter.</title>
        <authorList>
            <person name="Sombolestani A."/>
        </authorList>
    </citation>
    <scope>NUCLEOTIDE SEQUENCE [LARGE SCALE GENOMIC DNA]</scope>
    <source>
        <strain evidence="6 7">LMG 22058</strain>
    </source>
</reference>
<evidence type="ECO:0000256" key="3">
    <source>
        <dbReference type="ARBA" id="ARBA00023125"/>
    </source>
</evidence>
<evidence type="ECO:0000313" key="7">
    <source>
        <dbReference type="Proteomes" id="UP000530320"/>
    </source>
</evidence>
<keyword evidence="4" id="KW-0804">Transcription</keyword>
<dbReference type="SUPFAM" id="SSF53850">
    <property type="entry name" value="Periplasmic binding protein-like II"/>
    <property type="match status" value="1"/>
</dbReference>
<dbReference type="GO" id="GO:0003677">
    <property type="term" value="F:DNA binding"/>
    <property type="evidence" value="ECO:0007669"/>
    <property type="project" value="UniProtKB-KW"/>
</dbReference>
<dbReference type="Gene3D" id="3.40.190.290">
    <property type="match status" value="1"/>
</dbReference>
<dbReference type="EMBL" id="JABEQP010000001">
    <property type="protein sequence ID" value="MBB2195981.1"/>
    <property type="molecule type" value="Genomic_DNA"/>
</dbReference>
<accession>A0A7W4JWE0</accession>
<dbReference type="InterPro" id="IPR050950">
    <property type="entry name" value="HTH-type_LysR_regulators"/>
</dbReference>
<dbReference type="Proteomes" id="UP000530320">
    <property type="component" value="Unassembled WGS sequence"/>
</dbReference>
<keyword evidence="3" id="KW-0238">DNA-binding</keyword>
<proteinExistence type="inferred from homology"/>
<evidence type="ECO:0000256" key="1">
    <source>
        <dbReference type="ARBA" id="ARBA00009437"/>
    </source>
</evidence>
<name>A0A7W4JWE0_9PROT</name>
<evidence type="ECO:0000256" key="2">
    <source>
        <dbReference type="ARBA" id="ARBA00023015"/>
    </source>
</evidence>
<dbReference type="PANTHER" id="PTHR30419:SF8">
    <property type="entry name" value="NITROGEN ASSIMILATION TRANSCRIPTIONAL ACTIVATOR-RELATED"/>
    <property type="match status" value="1"/>
</dbReference>
<keyword evidence="2" id="KW-0805">Transcription regulation</keyword>
<feature type="domain" description="HTH lysR-type" evidence="5">
    <location>
        <begin position="3"/>
        <end position="60"/>
    </location>
</feature>
<dbReference type="Pfam" id="PF03466">
    <property type="entry name" value="LysR_substrate"/>
    <property type="match status" value="1"/>
</dbReference>
<gene>
    <name evidence="6" type="ORF">HLH44_00625</name>
</gene>
<dbReference type="InterPro" id="IPR036390">
    <property type="entry name" value="WH_DNA-bd_sf"/>
</dbReference>
<dbReference type="PANTHER" id="PTHR30419">
    <property type="entry name" value="HTH-TYPE TRANSCRIPTIONAL REGULATOR YBHD"/>
    <property type="match status" value="1"/>
</dbReference>
<organism evidence="6 7">
    <name type="scientific">Gluconacetobacter dulcium</name>
    <dbReference type="NCBI Taxonomy" id="2729096"/>
    <lineage>
        <taxon>Bacteria</taxon>
        <taxon>Pseudomonadati</taxon>
        <taxon>Pseudomonadota</taxon>
        <taxon>Alphaproteobacteria</taxon>
        <taxon>Acetobacterales</taxon>
        <taxon>Acetobacteraceae</taxon>
        <taxon>Gluconacetobacter</taxon>
    </lineage>
</organism>
<dbReference type="Pfam" id="PF00126">
    <property type="entry name" value="HTH_1"/>
    <property type="match status" value="1"/>
</dbReference>
<comment type="caution">
    <text evidence="6">The sequence shown here is derived from an EMBL/GenBank/DDBJ whole genome shotgun (WGS) entry which is preliminary data.</text>
</comment>
<dbReference type="GO" id="GO:0003700">
    <property type="term" value="F:DNA-binding transcription factor activity"/>
    <property type="evidence" value="ECO:0007669"/>
    <property type="project" value="InterPro"/>
</dbReference>
<dbReference type="Gene3D" id="1.10.10.10">
    <property type="entry name" value="Winged helix-like DNA-binding domain superfamily/Winged helix DNA-binding domain"/>
    <property type="match status" value="1"/>
</dbReference>
<dbReference type="AlphaFoldDB" id="A0A7W4JWE0"/>
<comment type="similarity">
    <text evidence="1">Belongs to the LysR transcriptional regulatory family.</text>
</comment>
<dbReference type="PROSITE" id="PS50931">
    <property type="entry name" value="HTH_LYSR"/>
    <property type="match status" value="1"/>
</dbReference>
<dbReference type="SUPFAM" id="SSF46785">
    <property type="entry name" value="Winged helix' DNA-binding domain"/>
    <property type="match status" value="1"/>
</dbReference>
<protein>
    <submittedName>
        <fullName evidence="6">LysR family transcriptional regulator</fullName>
    </submittedName>
</protein>
<evidence type="ECO:0000256" key="4">
    <source>
        <dbReference type="ARBA" id="ARBA00023163"/>
    </source>
</evidence>
<dbReference type="RefSeq" id="WP_183007741.1">
    <property type="nucleotide sequence ID" value="NZ_JABEQP010000001.1"/>
</dbReference>
<evidence type="ECO:0000259" key="5">
    <source>
        <dbReference type="PROSITE" id="PS50931"/>
    </source>
</evidence>
<dbReference type="InterPro" id="IPR000847">
    <property type="entry name" value="LysR_HTH_N"/>
</dbReference>